<dbReference type="SMART" id="SM00490">
    <property type="entry name" value="HELICc"/>
    <property type="match status" value="1"/>
</dbReference>
<dbReference type="PROSITE" id="PS51192">
    <property type="entry name" value="HELICASE_ATP_BIND_1"/>
    <property type="match status" value="1"/>
</dbReference>
<keyword evidence="1 5" id="KW-0547">Nucleotide-binding</keyword>
<accession>A0A0G4EJG7</accession>
<evidence type="ECO:0000256" key="6">
    <source>
        <dbReference type="SAM" id="MobiDB-lite"/>
    </source>
</evidence>
<dbReference type="SMART" id="SM00487">
    <property type="entry name" value="DEXDc"/>
    <property type="match status" value="1"/>
</dbReference>
<dbReference type="VEuPathDB" id="CryptoDB:Vbra_3972"/>
<dbReference type="OrthoDB" id="10256233at2759"/>
<evidence type="ECO:0000256" key="4">
    <source>
        <dbReference type="ARBA" id="ARBA00022884"/>
    </source>
</evidence>
<dbReference type="Pfam" id="PF00270">
    <property type="entry name" value="DEAD"/>
    <property type="match status" value="1"/>
</dbReference>
<evidence type="ECO:0000256" key="2">
    <source>
        <dbReference type="ARBA" id="ARBA00022801"/>
    </source>
</evidence>
<dbReference type="OMA" id="WELRYLG"/>
<dbReference type="STRING" id="1169540.A0A0G4EJG7"/>
<dbReference type="GO" id="GO:0003723">
    <property type="term" value="F:RNA binding"/>
    <property type="evidence" value="ECO:0007669"/>
    <property type="project" value="UniProtKB-UniRule"/>
</dbReference>
<evidence type="ECO:0000256" key="5">
    <source>
        <dbReference type="RuleBase" id="RU365068"/>
    </source>
</evidence>
<keyword evidence="4 5" id="KW-0694">RNA-binding</keyword>
<comment type="function">
    <text evidence="5">RNA helicase.</text>
</comment>
<dbReference type="Proteomes" id="UP000041254">
    <property type="component" value="Unassembled WGS sequence"/>
</dbReference>
<dbReference type="Gene3D" id="3.40.50.300">
    <property type="entry name" value="P-loop containing nucleotide triphosphate hydrolases"/>
    <property type="match status" value="2"/>
</dbReference>
<dbReference type="EC" id="3.6.4.13" evidence="5"/>
<evidence type="ECO:0000256" key="3">
    <source>
        <dbReference type="ARBA" id="ARBA00022840"/>
    </source>
</evidence>
<dbReference type="InParanoid" id="A0A0G4EJG7"/>
<name>A0A0G4EJG7_VITBC</name>
<evidence type="ECO:0000313" key="9">
    <source>
        <dbReference type="EMBL" id="CEL97128.1"/>
    </source>
</evidence>
<keyword evidence="10" id="KW-1185">Reference proteome</keyword>
<protein>
    <recommendedName>
        <fullName evidence="5">ATP-dependent RNA helicase</fullName>
        <ecNumber evidence="5">3.6.4.13</ecNumber>
    </recommendedName>
</protein>
<dbReference type="Pfam" id="PF00271">
    <property type="entry name" value="Helicase_C"/>
    <property type="match status" value="1"/>
</dbReference>
<feature type="domain" description="Helicase ATP-binding" evidence="7">
    <location>
        <begin position="1"/>
        <end position="228"/>
    </location>
</feature>
<dbReference type="PhylomeDB" id="A0A0G4EJG7"/>
<dbReference type="AlphaFoldDB" id="A0A0G4EJG7"/>
<dbReference type="SUPFAM" id="SSF52540">
    <property type="entry name" value="P-loop containing nucleoside triphosphate hydrolases"/>
    <property type="match status" value="1"/>
</dbReference>
<proteinExistence type="inferred from homology"/>
<feature type="region of interest" description="Disordered" evidence="6">
    <location>
        <begin position="467"/>
        <end position="512"/>
    </location>
</feature>
<sequence>MDLILSGEDVLLHSETGSGKTLAFLLPLMVRRLAQARRARGAARERAPMETLVIAPTRELAIQLAQEILELEGALTGSRSNDPLQRPDLVHLVIDDENLPLERTLLRTSCPYVVGTATSLLRALRYDSTASSQHHHLARVKPHRLLQNVRHLIMDEVDRLVSPLGRYATLRDKEVRKKHPRPATVIAQAVLETSRHLRQSVQLIAASATIGRPLRRELANMMGVRDVDKGGPLLIRPFEVEEYLHSRAVGVPDTIEHFFLPLTNNTLGAKVNGLVAALRTLKPSRPLIFLAPHHSVRSLTHFLKTQGFQDTMPLHEALGFHSGFKKKTRDLRVKTSQEALAKHQELKGRFKKQDGEEAVPDAALQERIDNTVVDKNSSPPLLVASMDGARGLHFNQVDMVFVLGRPRTPDEYQHLAGRTGRQGAGGTAVIIGDSFEVRSLLAWRKMLGIDIRPLRVQGYEEKLQSFMAEESRRGEKPVFRNRDADTEREQGSAVRRAWNRDSEAQQSELEYK</sequence>
<dbReference type="InterPro" id="IPR011545">
    <property type="entry name" value="DEAD/DEAH_box_helicase_dom"/>
</dbReference>
<dbReference type="GO" id="GO:0016787">
    <property type="term" value="F:hydrolase activity"/>
    <property type="evidence" value="ECO:0007669"/>
    <property type="project" value="UniProtKB-KW"/>
</dbReference>
<comment type="domain">
    <text evidence="5">The Q motif is unique to and characteristic of the DEAD box family of RNA helicases and controls ATP binding and hydrolysis.</text>
</comment>
<gene>
    <name evidence="9" type="ORF">Vbra_3972</name>
</gene>
<dbReference type="PANTHER" id="PTHR24031">
    <property type="entry name" value="RNA HELICASE"/>
    <property type="match status" value="1"/>
</dbReference>
<dbReference type="InterPro" id="IPR014001">
    <property type="entry name" value="Helicase_ATP-bd"/>
</dbReference>
<feature type="domain" description="Helicase C-terminal" evidence="8">
    <location>
        <begin position="273"/>
        <end position="467"/>
    </location>
</feature>
<comment type="similarity">
    <text evidence="5">Belongs to the DEAD box helicase family.</text>
</comment>
<evidence type="ECO:0000256" key="1">
    <source>
        <dbReference type="ARBA" id="ARBA00022741"/>
    </source>
</evidence>
<keyword evidence="3 5" id="KW-0067">ATP-binding</keyword>
<comment type="catalytic activity">
    <reaction evidence="5">
        <text>ATP + H2O = ADP + phosphate + H(+)</text>
        <dbReference type="Rhea" id="RHEA:13065"/>
        <dbReference type="ChEBI" id="CHEBI:15377"/>
        <dbReference type="ChEBI" id="CHEBI:15378"/>
        <dbReference type="ChEBI" id="CHEBI:30616"/>
        <dbReference type="ChEBI" id="CHEBI:43474"/>
        <dbReference type="ChEBI" id="CHEBI:456216"/>
        <dbReference type="EC" id="3.6.4.13"/>
    </reaction>
</comment>
<dbReference type="GO" id="GO:0003724">
    <property type="term" value="F:RNA helicase activity"/>
    <property type="evidence" value="ECO:0007669"/>
    <property type="project" value="UniProtKB-EC"/>
</dbReference>
<dbReference type="InterPro" id="IPR027417">
    <property type="entry name" value="P-loop_NTPase"/>
</dbReference>
<reference evidence="9 10" key="1">
    <citation type="submission" date="2014-11" db="EMBL/GenBank/DDBJ databases">
        <authorList>
            <person name="Zhu J."/>
            <person name="Qi W."/>
            <person name="Song R."/>
        </authorList>
    </citation>
    <scope>NUCLEOTIDE SEQUENCE [LARGE SCALE GENOMIC DNA]</scope>
</reference>
<organism evidence="9 10">
    <name type="scientific">Vitrella brassicaformis (strain CCMP3155)</name>
    <dbReference type="NCBI Taxonomy" id="1169540"/>
    <lineage>
        <taxon>Eukaryota</taxon>
        <taxon>Sar</taxon>
        <taxon>Alveolata</taxon>
        <taxon>Colpodellida</taxon>
        <taxon>Vitrellaceae</taxon>
        <taxon>Vitrella</taxon>
    </lineage>
</organism>
<feature type="compositionally biased region" description="Basic and acidic residues" evidence="6">
    <location>
        <begin position="498"/>
        <end position="512"/>
    </location>
</feature>
<evidence type="ECO:0000313" key="10">
    <source>
        <dbReference type="Proteomes" id="UP000041254"/>
    </source>
</evidence>
<dbReference type="GO" id="GO:0005524">
    <property type="term" value="F:ATP binding"/>
    <property type="evidence" value="ECO:0007669"/>
    <property type="project" value="UniProtKB-UniRule"/>
</dbReference>
<feature type="compositionally biased region" description="Basic and acidic residues" evidence="6">
    <location>
        <begin position="467"/>
        <end position="490"/>
    </location>
</feature>
<dbReference type="EMBL" id="CDMY01000254">
    <property type="protein sequence ID" value="CEL97128.1"/>
    <property type="molecule type" value="Genomic_DNA"/>
</dbReference>
<evidence type="ECO:0000259" key="7">
    <source>
        <dbReference type="PROSITE" id="PS51192"/>
    </source>
</evidence>
<keyword evidence="5" id="KW-0347">Helicase</keyword>
<keyword evidence="2 5" id="KW-0378">Hydrolase</keyword>
<dbReference type="InterPro" id="IPR001650">
    <property type="entry name" value="Helicase_C-like"/>
</dbReference>
<dbReference type="PROSITE" id="PS51194">
    <property type="entry name" value="HELICASE_CTER"/>
    <property type="match status" value="1"/>
</dbReference>
<evidence type="ECO:0000259" key="8">
    <source>
        <dbReference type="PROSITE" id="PS51194"/>
    </source>
</evidence>